<feature type="transmembrane region" description="Helical" evidence="6">
    <location>
        <begin position="227"/>
        <end position="248"/>
    </location>
</feature>
<feature type="transmembrane region" description="Helical" evidence="6">
    <location>
        <begin position="85"/>
        <end position="103"/>
    </location>
</feature>
<feature type="transmembrane region" description="Helical" evidence="6">
    <location>
        <begin position="144"/>
        <end position="166"/>
    </location>
</feature>
<reference evidence="8 9" key="1">
    <citation type="submission" date="2015-11" db="EMBL/GenBank/DDBJ databases">
        <authorList>
            <person name="Sahl J."/>
            <person name="Wagner D."/>
            <person name="Keim P."/>
        </authorList>
    </citation>
    <scope>NUCLEOTIDE SEQUENCE [LARGE SCALE GENOMIC DNA]</scope>
    <source>
        <strain evidence="8 9">BDU18</strain>
    </source>
</reference>
<dbReference type="PRINTS" id="PR01035">
    <property type="entry name" value="TCRTETA"/>
</dbReference>
<feature type="transmembrane region" description="Helical" evidence="6">
    <location>
        <begin position="352"/>
        <end position="374"/>
    </location>
</feature>
<evidence type="ECO:0000256" key="4">
    <source>
        <dbReference type="ARBA" id="ARBA00022989"/>
    </source>
</evidence>
<feature type="transmembrane region" description="Helical" evidence="6">
    <location>
        <begin position="260"/>
        <end position="279"/>
    </location>
</feature>
<comment type="caution">
    <text evidence="8">The sequence shown here is derived from an EMBL/GenBank/DDBJ whole genome shotgun (WGS) entry which is preliminary data.</text>
</comment>
<evidence type="ECO:0000313" key="9">
    <source>
        <dbReference type="Proteomes" id="UP000070255"/>
    </source>
</evidence>
<keyword evidence="9" id="KW-1185">Reference proteome</keyword>
<keyword evidence="5 6" id="KW-0472">Membrane</keyword>
<keyword evidence="3 6" id="KW-0812">Transmembrane</keyword>
<comment type="subcellular location">
    <subcellularLocation>
        <location evidence="1">Membrane</location>
        <topology evidence="1">Multi-pass membrane protein</topology>
    </subcellularLocation>
</comment>
<accession>A0ABR5T7E5</accession>
<gene>
    <name evidence="8" type="ORF">WS72_30890</name>
</gene>
<sequence length="428" mass="44062">MSAPPTQRRAPRPPRQVAVVLLTLAVDAIGMGVAVPVLPQLLRAIGYGAANVPLLIGVLMTCAALMQFVFGPLLGTLSDAKGRRLVLLAALFGNATAFLLLAAARDFAWLLAGHLLVGATAASTGVATAYLADVTPPHLRAARFGFASGVVALGLVAGPAFGGLLGTLGPRAPFYAAGALALCNGACALFALPESLPATRRSPFARRRANPFGSLALLRQDSDFRRLSFAVCCGMMAYGIFLTCFVISNEQRIGWGPRENGLALAMLGLGIALTQSFVLPRLVSRLGERGTAAAGYALFVPAYLCYSIAASPAVVIVAIALHALALVSDPAVRTMISLRAGSDRQGEYQGALVCLMGLAASCAPLAGANLFHFFAGPSSPLRLPGAPFLVAAALYALSLAAILRGGSGVHARAPAPSLPPYAREDSHD</sequence>
<name>A0ABR5T7E5_9BURK</name>
<evidence type="ECO:0000256" key="5">
    <source>
        <dbReference type="ARBA" id="ARBA00023136"/>
    </source>
</evidence>
<evidence type="ECO:0000256" key="6">
    <source>
        <dbReference type="SAM" id="Phobius"/>
    </source>
</evidence>
<protein>
    <submittedName>
        <fullName evidence="8">Transporter</fullName>
    </submittedName>
</protein>
<feature type="transmembrane region" description="Helical" evidence="6">
    <location>
        <begin position="109"/>
        <end position="132"/>
    </location>
</feature>
<feature type="transmembrane region" description="Helical" evidence="6">
    <location>
        <begin position="386"/>
        <end position="403"/>
    </location>
</feature>
<organism evidence="8 9">
    <name type="scientific">Burkholderia savannae</name>
    <dbReference type="NCBI Taxonomy" id="1637837"/>
    <lineage>
        <taxon>Bacteria</taxon>
        <taxon>Pseudomonadati</taxon>
        <taxon>Pseudomonadota</taxon>
        <taxon>Betaproteobacteria</taxon>
        <taxon>Burkholderiales</taxon>
        <taxon>Burkholderiaceae</taxon>
        <taxon>Burkholderia</taxon>
        <taxon>pseudomallei group</taxon>
    </lineage>
</organism>
<feature type="transmembrane region" description="Helical" evidence="6">
    <location>
        <begin position="54"/>
        <end position="73"/>
    </location>
</feature>
<dbReference type="InterPro" id="IPR020846">
    <property type="entry name" value="MFS_dom"/>
</dbReference>
<dbReference type="InterPro" id="IPR001958">
    <property type="entry name" value="Tet-R_TetA/multi-R_MdtG-like"/>
</dbReference>
<feature type="domain" description="Major facilitator superfamily (MFS) profile" evidence="7">
    <location>
        <begin position="16"/>
        <end position="410"/>
    </location>
</feature>
<keyword evidence="2" id="KW-0813">Transport</keyword>
<evidence type="ECO:0000313" key="8">
    <source>
        <dbReference type="EMBL" id="KWZ39163.1"/>
    </source>
</evidence>
<dbReference type="Proteomes" id="UP000070255">
    <property type="component" value="Unassembled WGS sequence"/>
</dbReference>
<evidence type="ECO:0000256" key="3">
    <source>
        <dbReference type="ARBA" id="ARBA00022692"/>
    </source>
</evidence>
<dbReference type="PANTHER" id="PTHR23504:SF15">
    <property type="entry name" value="MAJOR FACILITATOR SUPERFAMILY (MFS) PROFILE DOMAIN-CONTAINING PROTEIN"/>
    <property type="match status" value="1"/>
</dbReference>
<dbReference type="PROSITE" id="PS50850">
    <property type="entry name" value="MFS"/>
    <property type="match status" value="1"/>
</dbReference>
<keyword evidence="4 6" id="KW-1133">Transmembrane helix</keyword>
<evidence type="ECO:0000259" key="7">
    <source>
        <dbReference type="PROSITE" id="PS50850"/>
    </source>
</evidence>
<dbReference type="Gene3D" id="1.20.1250.20">
    <property type="entry name" value="MFS general substrate transporter like domains"/>
    <property type="match status" value="1"/>
</dbReference>
<dbReference type="PANTHER" id="PTHR23504">
    <property type="entry name" value="MAJOR FACILITATOR SUPERFAMILY DOMAIN-CONTAINING PROTEIN 10"/>
    <property type="match status" value="1"/>
</dbReference>
<evidence type="ECO:0000256" key="2">
    <source>
        <dbReference type="ARBA" id="ARBA00022448"/>
    </source>
</evidence>
<dbReference type="Pfam" id="PF07690">
    <property type="entry name" value="MFS_1"/>
    <property type="match status" value="1"/>
</dbReference>
<dbReference type="EMBL" id="LNJQ01000004">
    <property type="protein sequence ID" value="KWZ39163.1"/>
    <property type="molecule type" value="Genomic_DNA"/>
</dbReference>
<proteinExistence type="predicted"/>
<feature type="transmembrane region" description="Helical" evidence="6">
    <location>
        <begin position="315"/>
        <end position="332"/>
    </location>
</feature>
<dbReference type="SUPFAM" id="SSF103473">
    <property type="entry name" value="MFS general substrate transporter"/>
    <property type="match status" value="1"/>
</dbReference>
<evidence type="ECO:0000256" key="1">
    <source>
        <dbReference type="ARBA" id="ARBA00004141"/>
    </source>
</evidence>
<dbReference type="InterPro" id="IPR036259">
    <property type="entry name" value="MFS_trans_sf"/>
</dbReference>
<dbReference type="InterPro" id="IPR011701">
    <property type="entry name" value="MFS"/>
</dbReference>